<gene>
    <name evidence="2" type="ORF">SAMN05444353_2545</name>
</gene>
<dbReference type="InterPro" id="IPR003959">
    <property type="entry name" value="ATPase_AAA_core"/>
</dbReference>
<keyword evidence="3" id="KW-1185">Reference proteome</keyword>
<protein>
    <submittedName>
        <fullName evidence="2">ATPase family associated with various cellular activities (AAA)</fullName>
    </submittedName>
</protein>
<evidence type="ECO:0000259" key="1">
    <source>
        <dbReference type="Pfam" id="PF00004"/>
    </source>
</evidence>
<feature type="domain" description="ATPase AAA-type core" evidence="1">
    <location>
        <begin position="323"/>
        <end position="458"/>
    </location>
</feature>
<proteinExistence type="predicted"/>
<sequence>MLKEIQMEHNSTFPIKQNELDVLRDEATDYIKSVQWEQGNKAKSRDKEGKDDSILLYLSRANNGSSVEITSISKTVLALKKRLLPDSIAIPVNLNQTLFALQEGLTLGVWIKDSYYDASGLSALNERKSALNSSQKREFESKLQTATAFQLFATAYKILHDLKPAASDDLSVMKQKFAGIPEVSFLSPLKGIACALFYFDKYLGHPEIIKSDKDVIDFTVVYFEALIDEIQLRKSSLEYTETIVDRTYKLENSDFAVSGWENVFAGTAKSVEFNKIQFEQIVGNKDAKHFARRLTERMLSYDFETQKNPFQELGGFMPVFMGYGIPGTGKSMLIAAIATRLKEHCDNLDIPFLFHPMPDTLISTFQGGSAEKMVEWMKPMQDPTKIIFAPIDDAENNLQERTAQGVSAGVKEVIGVFLRYTEGAYAVNYGNSSVGLFTNLPEMLDKAVISRIQGRFKIDGARTEHDFLDQDYIWWKKFEKTIPDFVNMQNPKNYDFLKDQGLTKSMGEILNSIEKPSEARVLEAYDIASQKHNANEHEFFSSLYKEIQKIFPFFSSRDVRNIQSAISLRLTDFDLEKDWFENPDLYFKKDYETKFNMLQELMKANMKGLDFSEIRRQEVVRYLDNVATIADTDFKRKVDARVNQLNIDLEARKSFDNGN</sequence>
<dbReference type="InterPro" id="IPR027417">
    <property type="entry name" value="P-loop_NTPase"/>
</dbReference>
<dbReference type="SUPFAM" id="SSF52540">
    <property type="entry name" value="P-loop containing nucleoside triphosphate hydrolases"/>
    <property type="match status" value="1"/>
</dbReference>
<organism evidence="2 3">
    <name type="scientific">Polaribacter dokdonensis DSW-5</name>
    <dbReference type="NCBI Taxonomy" id="1300348"/>
    <lineage>
        <taxon>Bacteria</taxon>
        <taxon>Pseudomonadati</taxon>
        <taxon>Bacteroidota</taxon>
        <taxon>Flavobacteriia</taxon>
        <taxon>Flavobacteriales</taxon>
        <taxon>Flavobacteriaceae</taxon>
    </lineage>
</organism>
<dbReference type="EMBL" id="FNUE01000002">
    <property type="protein sequence ID" value="SEE58566.1"/>
    <property type="molecule type" value="Genomic_DNA"/>
</dbReference>
<dbReference type="Proteomes" id="UP000183071">
    <property type="component" value="Unassembled WGS sequence"/>
</dbReference>
<dbReference type="Gene3D" id="3.40.50.300">
    <property type="entry name" value="P-loop containing nucleotide triphosphate hydrolases"/>
    <property type="match status" value="1"/>
</dbReference>
<comment type="caution">
    <text evidence="2">The sequence shown here is derived from an EMBL/GenBank/DDBJ whole genome shotgun (WGS) entry which is preliminary data.</text>
</comment>
<name>A0A1H5K162_9FLAO</name>
<reference evidence="2 3" key="1">
    <citation type="submission" date="2016-10" db="EMBL/GenBank/DDBJ databases">
        <authorList>
            <person name="Varghese N."/>
            <person name="Submissions S."/>
        </authorList>
    </citation>
    <scope>NUCLEOTIDE SEQUENCE [LARGE SCALE GENOMIC DNA]</scope>
    <source>
        <strain evidence="2 3">DSW-5</strain>
    </source>
</reference>
<evidence type="ECO:0000313" key="2">
    <source>
        <dbReference type="EMBL" id="SEE58566.1"/>
    </source>
</evidence>
<dbReference type="Pfam" id="PF00004">
    <property type="entry name" value="AAA"/>
    <property type="match status" value="1"/>
</dbReference>
<evidence type="ECO:0000313" key="3">
    <source>
        <dbReference type="Proteomes" id="UP000183071"/>
    </source>
</evidence>
<accession>A0A1H5K162</accession>